<reference evidence="1" key="1">
    <citation type="submission" date="2021-01" db="EMBL/GenBank/DDBJ databases">
        <title>Deciphering the adaptive evolutionary patterns associated with biogeogrpahic diversity in the finger millet blast pathogen Magnaporthe oryzae in Eastern Africa.</title>
        <authorList>
            <person name="Onyema G."/>
            <person name="Shittu T.A."/>
            <person name="Dodsworth S."/>
            <person name="Devilliers S."/>
            <person name="Muthumeenakshi S."/>
            <person name="Sreenivasaprasad S."/>
        </authorList>
    </citation>
    <scope>NUCLEOTIDE SEQUENCE</scope>
    <source>
        <strain evidence="1">D15/s37</strain>
    </source>
</reference>
<accession>A0ABQ8N1U3</accession>
<dbReference type="EMBL" id="JABSND010000610">
    <property type="protein sequence ID" value="KAI6289779.1"/>
    <property type="molecule type" value="Genomic_DNA"/>
</dbReference>
<evidence type="ECO:0000313" key="1">
    <source>
        <dbReference type="EMBL" id="KAI6289779.1"/>
    </source>
</evidence>
<feature type="non-terminal residue" evidence="1">
    <location>
        <position position="111"/>
    </location>
</feature>
<protein>
    <submittedName>
        <fullName evidence="1">Uncharacterized protein</fullName>
    </submittedName>
</protein>
<sequence>MVIFARTNSICCARHEADSNFSSLCRAWWGFPTGREMPPRARRSTGALSRREYGFMSRGAYEFDRRIPSPGAVVSDAGEGRGHVKSSISHIWSQLKVQQKNPPGSYSQQSC</sequence>
<comment type="caution">
    <text evidence="1">The sequence shown here is derived from an EMBL/GenBank/DDBJ whole genome shotgun (WGS) entry which is preliminary data.</text>
</comment>
<evidence type="ECO:0000313" key="2">
    <source>
        <dbReference type="Proteomes" id="UP001059893"/>
    </source>
</evidence>
<gene>
    <name evidence="1" type="ORF">MCOR33_011709</name>
</gene>
<dbReference type="Proteomes" id="UP001059893">
    <property type="component" value="Unassembled WGS sequence"/>
</dbReference>
<keyword evidence="2" id="KW-1185">Reference proteome</keyword>
<organism evidence="1 2">
    <name type="scientific">Pyricularia grisea</name>
    <name type="common">Crabgrass-specific blast fungus</name>
    <name type="synonym">Magnaporthe grisea</name>
    <dbReference type="NCBI Taxonomy" id="148305"/>
    <lineage>
        <taxon>Eukaryota</taxon>
        <taxon>Fungi</taxon>
        <taxon>Dikarya</taxon>
        <taxon>Ascomycota</taxon>
        <taxon>Pezizomycotina</taxon>
        <taxon>Sordariomycetes</taxon>
        <taxon>Sordariomycetidae</taxon>
        <taxon>Magnaporthales</taxon>
        <taxon>Pyriculariaceae</taxon>
        <taxon>Pyricularia</taxon>
    </lineage>
</organism>
<proteinExistence type="predicted"/>
<name>A0ABQ8N1U3_PYRGI</name>